<name>A0A9E7FP05_9LILI</name>
<reference evidence="2" key="1">
    <citation type="submission" date="2022-05" db="EMBL/GenBank/DDBJ databases">
        <title>The Musa troglodytarum L. genome provides insights into the mechanism of non-climacteric behaviour and enrichment of carotenoids.</title>
        <authorList>
            <person name="Wang J."/>
        </authorList>
    </citation>
    <scope>NUCLEOTIDE SEQUENCE</scope>
    <source>
        <tissue evidence="2">Leaf</tissue>
    </source>
</reference>
<dbReference type="EMBL" id="CP097506">
    <property type="protein sequence ID" value="URD99784.1"/>
    <property type="molecule type" value="Genomic_DNA"/>
</dbReference>
<dbReference type="EMBL" id="CP097506">
    <property type="protein sequence ID" value="URD94695.1"/>
    <property type="molecule type" value="Genomic_DNA"/>
</dbReference>
<evidence type="ECO:0000313" key="2">
    <source>
        <dbReference type="EMBL" id="URD99784.1"/>
    </source>
</evidence>
<sequence length="87" mass="9794">MWMQGIPLKPIQNRESGSLSHFDSFEASPVSPHPLLGTSTWRLSLLIVAAANLTRRFLRRRAFFALGNISCRHSCIREITTQPGEIC</sequence>
<organism evidence="2 3">
    <name type="scientific">Musa troglodytarum</name>
    <name type="common">fe'i banana</name>
    <dbReference type="NCBI Taxonomy" id="320322"/>
    <lineage>
        <taxon>Eukaryota</taxon>
        <taxon>Viridiplantae</taxon>
        <taxon>Streptophyta</taxon>
        <taxon>Embryophyta</taxon>
        <taxon>Tracheophyta</taxon>
        <taxon>Spermatophyta</taxon>
        <taxon>Magnoliopsida</taxon>
        <taxon>Liliopsida</taxon>
        <taxon>Zingiberales</taxon>
        <taxon>Musaceae</taxon>
        <taxon>Musa</taxon>
    </lineage>
</organism>
<evidence type="ECO:0000313" key="3">
    <source>
        <dbReference type="Proteomes" id="UP001055439"/>
    </source>
</evidence>
<evidence type="ECO:0000313" key="1">
    <source>
        <dbReference type="EMBL" id="URD94695.1"/>
    </source>
</evidence>
<accession>A0A9E7FP05</accession>
<dbReference type="Proteomes" id="UP001055439">
    <property type="component" value="Chromosome 4"/>
</dbReference>
<protein>
    <submittedName>
        <fullName evidence="2">Uncharacterized protein</fullName>
    </submittedName>
</protein>
<gene>
    <name evidence="1" type="ORF">MUK42_36908</name>
    <name evidence="2" type="ORF">MUK42_36915</name>
</gene>
<proteinExistence type="predicted"/>
<keyword evidence="3" id="KW-1185">Reference proteome</keyword>
<dbReference type="AlphaFoldDB" id="A0A9E7FP05"/>